<feature type="region of interest" description="Disordered" evidence="1">
    <location>
        <begin position="25"/>
        <end position="98"/>
    </location>
</feature>
<feature type="chain" id="PRO_5038880673" description="Lipoprotein" evidence="2">
    <location>
        <begin position="19"/>
        <end position="368"/>
    </location>
</feature>
<dbReference type="Proteomes" id="UP000204391">
    <property type="component" value="Chromosome"/>
</dbReference>
<feature type="compositionally biased region" description="Basic and acidic residues" evidence="1">
    <location>
        <begin position="72"/>
        <end position="83"/>
    </location>
</feature>
<keyword evidence="2" id="KW-0732">Signal</keyword>
<evidence type="ECO:0000256" key="2">
    <source>
        <dbReference type="SAM" id="SignalP"/>
    </source>
</evidence>
<accession>A0A221M9T2</accession>
<organism evidence="3 4">
    <name type="scientific">Virgibacillus necropolis</name>
    <dbReference type="NCBI Taxonomy" id="163877"/>
    <lineage>
        <taxon>Bacteria</taxon>
        <taxon>Bacillati</taxon>
        <taxon>Bacillota</taxon>
        <taxon>Bacilli</taxon>
        <taxon>Bacillales</taxon>
        <taxon>Bacillaceae</taxon>
        <taxon>Virgibacillus</taxon>
    </lineage>
</organism>
<protein>
    <recommendedName>
        <fullName evidence="5">Lipoprotein</fullName>
    </recommendedName>
</protein>
<gene>
    <name evidence="3" type="ORF">CFK40_05030</name>
</gene>
<dbReference type="RefSeq" id="WP_089531149.1">
    <property type="nucleotide sequence ID" value="NZ_CP022437.1"/>
</dbReference>
<evidence type="ECO:0000313" key="4">
    <source>
        <dbReference type="Proteomes" id="UP000204391"/>
    </source>
</evidence>
<evidence type="ECO:0008006" key="5">
    <source>
        <dbReference type="Google" id="ProtNLM"/>
    </source>
</evidence>
<dbReference type="AlphaFoldDB" id="A0A221M9T2"/>
<reference evidence="3 4" key="1">
    <citation type="journal article" date="2003" name="Int. J. Syst. Evol. Microbiol.">
        <title>Virgibacillus carmonensis sp. nov., Virgibacillus necropolis sp. nov. and Virgibacillus picturae sp. nov., three novel species isolated from deteriorated mural paintings, transfer of the species of the genus salibacillus to Virgibacillus, as Virgibacillus marismortui comb. nov. and Virgibacillus salexigens comb. nov., and emended description of the genus Virgibacillus.</title>
        <authorList>
            <person name="Heyrman J."/>
            <person name="Logan N.A."/>
            <person name="Busse H.J."/>
            <person name="Balcaen A."/>
            <person name="Lebbe L."/>
            <person name="Rodriguez-Diaz M."/>
            <person name="Swings J."/>
            <person name="De Vos P."/>
        </authorList>
    </citation>
    <scope>NUCLEOTIDE SEQUENCE [LARGE SCALE GENOMIC DNA]</scope>
    <source>
        <strain evidence="3 4">LMG 19488</strain>
    </source>
</reference>
<keyword evidence="4" id="KW-1185">Reference proteome</keyword>
<dbReference type="KEGG" id="vne:CFK40_05030"/>
<dbReference type="PROSITE" id="PS51257">
    <property type="entry name" value="PROKAR_LIPOPROTEIN"/>
    <property type="match status" value="1"/>
</dbReference>
<dbReference type="EMBL" id="CP022437">
    <property type="protein sequence ID" value="ASN04416.1"/>
    <property type="molecule type" value="Genomic_DNA"/>
</dbReference>
<feature type="signal peptide" evidence="2">
    <location>
        <begin position="1"/>
        <end position="18"/>
    </location>
</feature>
<evidence type="ECO:0000313" key="3">
    <source>
        <dbReference type="EMBL" id="ASN04416.1"/>
    </source>
</evidence>
<dbReference type="OrthoDB" id="9812120at2"/>
<evidence type="ECO:0000256" key="1">
    <source>
        <dbReference type="SAM" id="MobiDB-lite"/>
    </source>
</evidence>
<name>A0A221M9T2_9BACI</name>
<feature type="compositionally biased region" description="Basic and acidic residues" evidence="1">
    <location>
        <begin position="37"/>
        <end position="56"/>
    </location>
</feature>
<sequence length="368" mass="40457">MLKRVFILSVIISLTILAACSNATNSTVEDDSQNDNSAKDHASKDNNKGEEKEDPPAKPFKPIQPSKNTTPLDEKYSSEEKKQMPSAEAHGGDRTRIVPLGQTLLKGKKDLSDGPLKNNRLVAFYGTPKSENMGILGEYPPEEMMKKLKEQAAAYSKVDPERPAVPTIELIATIAQRTPGPEGLYISGPSKEVIDRYAKLAKENNALLLLDIQLGQASVMEGLKKIEPYLKLPYVHLAIDTEYSVDEGEVPGEDLGQVDGASIQKAVEYMDKMVEKNNLPDKLVVVHQFGNGIVTNKDKIKPTSNVEVALNYDGFGDSAIKMSAYGKLVQQQPIQYGGFKLFYEKDKPLLSPKQVLNLDPAPAIVNYQ</sequence>
<proteinExistence type="predicted"/>